<dbReference type="OrthoDB" id="654277at2759"/>
<organism evidence="5 6">
    <name type="scientific">Adiantum capillus-veneris</name>
    <name type="common">Maidenhair fern</name>
    <dbReference type="NCBI Taxonomy" id="13818"/>
    <lineage>
        <taxon>Eukaryota</taxon>
        <taxon>Viridiplantae</taxon>
        <taxon>Streptophyta</taxon>
        <taxon>Embryophyta</taxon>
        <taxon>Tracheophyta</taxon>
        <taxon>Polypodiopsida</taxon>
        <taxon>Polypodiidae</taxon>
        <taxon>Polypodiales</taxon>
        <taxon>Pteridineae</taxon>
        <taxon>Pteridaceae</taxon>
        <taxon>Vittarioideae</taxon>
        <taxon>Adiantum</taxon>
    </lineage>
</organism>
<dbReference type="PANTHER" id="PTHR32295:SF6">
    <property type="entry name" value="PROTEIN IQ-DOMAIN 18"/>
    <property type="match status" value="1"/>
</dbReference>
<keyword evidence="6" id="KW-1185">Reference proteome</keyword>
<reference evidence="5" key="1">
    <citation type="submission" date="2021-01" db="EMBL/GenBank/DDBJ databases">
        <title>Adiantum capillus-veneris genome.</title>
        <authorList>
            <person name="Fang Y."/>
            <person name="Liao Q."/>
        </authorList>
    </citation>
    <scope>NUCLEOTIDE SEQUENCE</scope>
    <source>
        <strain evidence="5">H3</strain>
        <tissue evidence="5">Leaf</tissue>
    </source>
</reference>
<keyword evidence="1" id="KW-0112">Calmodulin-binding</keyword>
<feature type="region of interest" description="Disordered" evidence="3">
    <location>
        <begin position="182"/>
        <end position="230"/>
    </location>
</feature>
<accession>A0A9D4VG54</accession>
<gene>
    <name evidence="4" type="ORF">GOP47_0000179</name>
    <name evidence="5" type="ORF">GOP47_0001057</name>
</gene>
<evidence type="ECO:0000256" key="2">
    <source>
        <dbReference type="ARBA" id="ARBA00024341"/>
    </source>
</evidence>
<dbReference type="Proteomes" id="UP000886520">
    <property type="component" value="Chromosome 1"/>
</dbReference>
<dbReference type="PANTHER" id="PTHR32295">
    <property type="entry name" value="IQ-DOMAIN 5-RELATED"/>
    <property type="match status" value="1"/>
</dbReference>
<comment type="similarity">
    <text evidence="2">Belongs to the IQD family.</text>
</comment>
<dbReference type="GO" id="GO:0005516">
    <property type="term" value="F:calmodulin binding"/>
    <property type="evidence" value="ECO:0007669"/>
    <property type="project" value="UniProtKB-KW"/>
</dbReference>
<dbReference type="EMBL" id="JABFUD020000001">
    <property type="protein sequence ID" value="KAI5084010.1"/>
    <property type="molecule type" value="Genomic_DNA"/>
</dbReference>
<protein>
    <submittedName>
        <fullName evidence="5">Uncharacterized protein</fullName>
    </submittedName>
</protein>
<dbReference type="PROSITE" id="PS50096">
    <property type="entry name" value="IQ"/>
    <property type="match status" value="1"/>
</dbReference>
<evidence type="ECO:0000313" key="5">
    <source>
        <dbReference type="EMBL" id="KAI5084888.1"/>
    </source>
</evidence>
<name>A0A9D4VG54_ADICA</name>
<feature type="compositionally biased region" description="Polar residues" evidence="3">
    <location>
        <begin position="197"/>
        <end position="207"/>
    </location>
</feature>
<evidence type="ECO:0000256" key="3">
    <source>
        <dbReference type="SAM" id="MobiDB-lite"/>
    </source>
</evidence>
<proteinExistence type="inferred from homology"/>
<evidence type="ECO:0000313" key="4">
    <source>
        <dbReference type="EMBL" id="KAI5084010.1"/>
    </source>
</evidence>
<sequence length="275" mass="31964">MFSWSCPSLCYGFADDFASGMLLLYIRGFVVRAVLLGVDGGRQPWCCSGESVMRTYIFLLVPSMGFDVYLEGFFILGISGFDIPCNYNIPRIYLQHILGMLTFRWHGYQAWHALRALKGLVKLQAFMRGHIVRKQAAITLRCMQVLVRVQARVRACRVRMSEEDQAVQRQLFYRRQQESRPRRSMDRWIGNSGAAEQLNNRQEGSNHASKRDRNTNGGSEQLWKGLPKQNSMVIDGEPDKNHWGWTWLDRWMAARPWEIPIFDELMNGMMECRLK</sequence>
<comment type="caution">
    <text evidence="5">The sequence shown here is derived from an EMBL/GenBank/DDBJ whole genome shotgun (WGS) entry which is preliminary data.</text>
</comment>
<evidence type="ECO:0000313" key="6">
    <source>
        <dbReference type="Proteomes" id="UP000886520"/>
    </source>
</evidence>
<evidence type="ECO:0000256" key="1">
    <source>
        <dbReference type="ARBA" id="ARBA00022860"/>
    </source>
</evidence>
<dbReference type="AlphaFoldDB" id="A0A9D4VG54"/>
<dbReference type="EMBL" id="JABFUD020000001">
    <property type="protein sequence ID" value="KAI5084888.1"/>
    <property type="molecule type" value="Genomic_DNA"/>
</dbReference>